<organism evidence="2">
    <name type="scientific">Fagus sylvatica</name>
    <name type="common">Beechnut</name>
    <dbReference type="NCBI Taxonomy" id="28930"/>
    <lineage>
        <taxon>Eukaryota</taxon>
        <taxon>Viridiplantae</taxon>
        <taxon>Streptophyta</taxon>
        <taxon>Embryophyta</taxon>
        <taxon>Tracheophyta</taxon>
        <taxon>Spermatophyta</taxon>
        <taxon>Magnoliopsida</taxon>
        <taxon>eudicotyledons</taxon>
        <taxon>Gunneridae</taxon>
        <taxon>Pentapetalae</taxon>
        <taxon>rosids</taxon>
        <taxon>fabids</taxon>
        <taxon>Fagales</taxon>
        <taxon>Fagaceae</taxon>
        <taxon>Fagus</taxon>
    </lineage>
</organism>
<reference evidence="2" key="1">
    <citation type="submission" date="2018-02" db="EMBL/GenBank/DDBJ databases">
        <authorList>
            <person name="Cohen D.B."/>
            <person name="Kent A.D."/>
        </authorList>
    </citation>
    <scope>NUCLEOTIDE SEQUENCE</scope>
</reference>
<evidence type="ECO:0000256" key="1">
    <source>
        <dbReference type="SAM" id="MobiDB-lite"/>
    </source>
</evidence>
<dbReference type="Gene3D" id="3.40.1740.10">
    <property type="entry name" value="VC0467-like"/>
    <property type="match status" value="1"/>
</dbReference>
<sequence length="307" mass="33683">MEACFLTSNSFTKTTELVPSIKARILNHPKRFSRQFKCRQVGNPFPVSCCCMESSSWEDDKKPYINADWRGFRAKLVAGERASNSRSQAQEPSSGSHVDPDIVVDHPLPITIGDKWAHTIHEPEKGCLLIATEKLDGVHIFERSVILVLSMGPLGPSGIILNRPSLMSIKETRSTVLDVAGTFSGRPLLFGGPLEDGLFLVSTSTSTSDDGVERSGVFEEVMRGLYYGTKESVGCAAEMVKRNVIGVGDFRFFDGYCGWEKEQLKDEIRAGYWTVAACSPTVIGLASVGSVGLWEEVLGLMGPRKVW</sequence>
<proteinExistence type="predicted"/>
<dbReference type="Pfam" id="PF02622">
    <property type="entry name" value="DUF179"/>
    <property type="match status" value="1"/>
</dbReference>
<dbReference type="SUPFAM" id="SSF143456">
    <property type="entry name" value="VC0467-like"/>
    <property type="match status" value="1"/>
</dbReference>
<evidence type="ECO:0000313" key="2">
    <source>
        <dbReference type="EMBL" id="SPD04659.1"/>
    </source>
</evidence>
<dbReference type="AlphaFoldDB" id="A0A2N9GZ60"/>
<protein>
    <submittedName>
        <fullName evidence="2">Uncharacterized protein</fullName>
    </submittedName>
</protein>
<dbReference type="PANTHER" id="PTHR31984:SF1">
    <property type="entry name" value="OS10G0330400 PROTEIN"/>
    <property type="match status" value="1"/>
</dbReference>
<dbReference type="PANTHER" id="PTHR31984">
    <property type="entry name" value="TRANSPORTER, PUTATIVE (DUF179)-RELATED"/>
    <property type="match status" value="1"/>
</dbReference>
<dbReference type="InterPro" id="IPR003774">
    <property type="entry name" value="AlgH-like"/>
</dbReference>
<accession>A0A2N9GZ60</accession>
<feature type="compositionally biased region" description="Polar residues" evidence="1">
    <location>
        <begin position="82"/>
        <end position="96"/>
    </location>
</feature>
<name>A0A2N9GZ60_FAGSY</name>
<dbReference type="EMBL" id="OIVN01002557">
    <property type="protein sequence ID" value="SPD04659.1"/>
    <property type="molecule type" value="Genomic_DNA"/>
</dbReference>
<gene>
    <name evidence="2" type="ORF">FSB_LOCUS32541</name>
</gene>
<feature type="region of interest" description="Disordered" evidence="1">
    <location>
        <begin position="80"/>
        <end position="100"/>
    </location>
</feature>